<evidence type="ECO:0000256" key="2">
    <source>
        <dbReference type="ARBA" id="ARBA00022679"/>
    </source>
</evidence>
<dbReference type="PANTHER" id="PTHR30160:SF1">
    <property type="entry name" value="LIPOPOLYSACCHARIDE 1,2-N-ACETYLGLUCOSAMINETRANSFERASE-RELATED"/>
    <property type="match status" value="1"/>
</dbReference>
<dbReference type="InterPro" id="IPR051199">
    <property type="entry name" value="LPS_LOS_Heptosyltrfase"/>
</dbReference>
<dbReference type="GO" id="GO:0005829">
    <property type="term" value="C:cytosol"/>
    <property type="evidence" value="ECO:0007669"/>
    <property type="project" value="TreeGrafter"/>
</dbReference>
<organism evidence="3 4">
    <name type="scientific">Vibrio comitans NBRC 102076</name>
    <dbReference type="NCBI Taxonomy" id="1219078"/>
    <lineage>
        <taxon>Bacteria</taxon>
        <taxon>Pseudomonadati</taxon>
        <taxon>Pseudomonadota</taxon>
        <taxon>Gammaproteobacteria</taxon>
        <taxon>Vibrionales</taxon>
        <taxon>Vibrionaceae</taxon>
        <taxon>Vibrio</taxon>
    </lineage>
</organism>
<keyword evidence="1" id="KW-0328">Glycosyltransferase</keyword>
<evidence type="ECO:0000256" key="1">
    <source>
        <dbReference type="ARBA" id="ARBA00022676"/>
    </source>
</evidence>
<dbReference type="InterPro" id="IPR002201">
    <property type="entry name" value="Glyco_trans_9"/>
</dbReference>
<dbReference type="CDD" id="cd03789">
    <property type="entry name" value="GT9_LPS_heptosyltransferase"/>
    <property type="match status" value="1"/>
</dbReference>
<name>A0A4Y3IRJ7_9VIBR</name>
<dbReference type="Pfam" id="PF01075">
    <property type="entry name" value="Glyco_transf_9"/>
    <property type="match status" value="1"/>
</dbReference>
<accession>A0A4Y3IRJ7</accession>
<reference evidence="3 4" key="1">
    <citation type="submission" date="2019-06" db="EMBL/GenBank/DDBJ databases">
        <title>Whole genome shotgun sequence of Vibrio comitans NBRC 102076.</title>
        <authorList>
            <person name="Hosoyama A."/>
            <person name="Uohara A."/>
            <person name="Ohji S."/>
            <person name="Ichikawa N."/>
        </authorList>
    </citation>
    <scope>NUCLEOTIDE SEQUENCE [LARGE SCALE GENOMIC DNA]</scope>
    <source>
        <strain evidence="3 4">NBRC 102076</strain>
    </source>
</reference>
<dbReference type="AlphaFoldDB" id="A0A4Y3IRJ7"/>
<comment type="caution">
    <text evidence="3">The sequence shown here is derived from an EMBL/GenBank/DDBJ whole genome shotgun (WGS) entry which is preliminary data.</text>
</comment>
<dbReference type="GO" id="GO:0008713">
    <property type="term" value="F:ADP-heptose-lipopolysaccharide heptosyltransferase activity"/>
    <property type="evidence" value="ECO:0007669"/>
    <property type="project" value="TreeGrafter"/>
</dbReference>
<gene>
    <name evidence="3" type="ORF">VCO01S_25730</name>
</gene>
<dbReference type="Gene3D" id="3.40.50.2000">
    <property type="entry name" value="Glycogen Phosphorylase B"/>
    <property type="match status" value="2"/>
</dbReference>
<proteinExistence type="predicted"/>
<dbReference type="PANTHER" id="PTHR30160">
    <property type="entry name" value="TETRAACYLDISACCHARIDE 4'-KINASE-RELATED"/>
    <property type="match status" value="1"/>
</dbReference>
<sequence>MPQKILVLSTMLLGDSLLTTGLTRSLRSAYPESQIDVLVTRNGHLAFNGNPDIDNIVYLDKKPSFKDLFGFAVKNWRKYDLVLNDRISDKPMLYTWICGKKRIGFIDSKLPKIRRLFYTETVELNSKVEHQFYRNMRLLDPIEINKEMHLVAPEAKACDLLEALPTRYIILHCPASSDFKQWPIEYWQRLSKKLLDEGYYLVFTGANSERDVQIVQQVTESIPKAGWLNVCGKIPLNQMSLVVKKSCGFVGPDTGPAHLAAGYPVPQVVVFGGTFPDIWGPWPYNYSKDGVPFNRKGIAQSVNNITIIQSGLDCVPCGGKSCSLNNSSKPECLVDINVQTVFESILSKMPLSKCGQ</sequence>
<dbReference type="OrthoDB" id="9767552at2"/>
<evidence type="ECO:0000313" key="4">
    <source>
        <dbReference type="Proteomes" id="UP000318242"/>
    </source>
</evidence>
<evidence type="ECO:0000313" key="3">
    <source>
        <dbReference type="EMBL" id="GEA61380.1"/>
    </source>
</evidence>
<dbReference type="EMBL" id="BJLH01000011">
    <property type="protein sequence ID" value="GEA61380.1"/>
    <property type="molecule type" value="Genomic_DNA"/>
</dbReference>
<keyword evidence="2" id="KW-0808">Transferase</keyword>
<protein>
    <submittedName>
        <fullName evidence="3">LPS core biosynthesis protein</fullName>
    </submittedName>
</protein>
<dbReference type="Proteomes" id="UP000318242">
    <property type="component" value="Unassembled WGS sequence"/>
</dbReference>
<dbReference type="SUPFAM" id="SSF53756">
    <property type="entry name" value="UDP-Glycosyltransferase/glycogen phosphorylase"/>
    <property type="match status" value="1"/>
</dbReference>
<dbReference type="GO" id="GO:0009244">
    <property type="term" value="P:lipopolysaccharide core region biosynthetic process"/>
    <property type="evidence" value="ECO:0007669"/>
    <property type="project" value="TreeGrafter"/>
</dbReference>
<keyword evidence="4" id="KW-1185">Reference proteome</keyword>